<keyword evidence="2" id="KW-1185">Reference proteome</keyword>
<evidence type="ECO:0000313" key="1">
    <source>
        <dbReference type="EMBL" id="CAI65612.1"/>
    </source>
</evidence>
<dbReference type="GeneID" id="3654828"/>
<gene>
    <name evidence="1" type="ORF">EhV189</name>
</gene>
<organismHost>
    <name type="scientific">Emiliania huxleyi</name>
    <name type="common">Coccolithophore</name>
    <name type="synonym">Pontosphaera huxleyi</name>
    <dbReference type="NCBI Taxonomy" id="2903"/>
</organismHost>
<organism evidence="1 2">
    <name type="scientific">Emiliania huxleyi virus 86 (isolate United Kingdom/English Channel/1999)</name>
    <name type="common">EhV-86</name>
    <dbReference type="NCBI Taxonomy" id="654925"/>
    <lineage>
        <taxon>Viruses</taxon>
        <taxon>Varidnaviria</taxon>
        <taxon>Bamfordvirae</taxon>
        <taxon>Nucleocytoviricota</taxon>
        <taxon>Megaviricetes</taxon>
        <taxon>Algavirales</taxon>
        <taxon>Phycodnaviridae</taxon>
        <taxon>Coccolithovirus</taxon>
        <taxon>Coccolithovirus huxleyi</taxon>
        <taxon>Emiliania huxleyi virus 86</taxon>
    </lineage>
</organism>
<dbReference type="KEGG" id="vg:3654828"/>
<protein>
    <submittedName>
        <fullName evidence="1">Uncharacterized protein</fullName>
    </submittedName>
</protein>
<evidence type="ECO:0000313" key="2">
    <source>
        <dbReference type="Proteomes" id="UP000000863"/>
    </source>
</evidence>
<proteinExistence type="predicted"/>
<sequence>MFSAALGGIPIQGTRTHVLRNNTSIIGLSKDYHRSIKRYNAQQSIRDRQRISKNFESNATHALVQYYLNEIDNVSSKYENIGLTNISPILHKGKMYSTSELYMYVTLLIAIYLKVLQTFVHLRMTNIRSHEIDNEIKYCYDRLEDLLRSVDYSVAPNVLSTAAALNCMSIKSQIDEAVDAYGADVPLTMQCTHNIKTLVLLFAHAKHYSRDLPSYPASDKDVINKVVDSLYDFRIGDTPRSMIAVRHHIDILEQKRKDDKWHYDKFAGAALELALDNGSEDAVNVYHHTQEGGSAAILPYPLLARMSSTDSLTSMEEFFRGIIPADIVNPRPANTPYFQPSIPPRDSVDYPPQPIPIDQQDLHYYQMPLYDNIVNPPPANELYDRYGSGGHFDGMYANM</sequence>
<accession>Q4A2U4</accession>
<dbReference type="EMBL" id="AJ890364">
    <property type="protein sequence ID" value="CAI65612.1"/>
    <property type="molecule type" value="Genomic_DNA"/>
</dbReference>
<name>Q4A2U4_EHV8U</name>
<dbReference type="Proteomes" id="UP000000863">
    <property type="component" value="Segment"/>
</dbReference>
<reference evidence="1 2" key="1">
    <citation type="journal article" date="2005" name="Science">
        <title>Complete genome sequence and lytic phase transcription profile of a Coccolithovirus.</title>
        <authorList>
            <person name="Wilson W.H."/>
            <person name="Schroeder D.C."/>
            <person name="Allen M.J."/>
            <person name="Holden M.T.G."/>
            <person name="Parkhill J."/>
            <person name="Barrell B.G."/>
            <person name="Churcher C."/>
            <person name="Hamlin N."/>
            <person name="Mungall K."/>
            <person name="Norbertczak H."/>
            <person name="Quail M.A."/>
            <person name="Price C."/>
            <person name="Rabbinowitsch E."/>
            <person name="Walker D."/>
            <person name="Craigon M."/>
            <person name="Roy D."/>
            <person name="Ghazal P."/>
        </authorList>
    </citation>
    <scope>NUCLEOTIDE SEQUENCE [LARGE SCALE GENOMIC DNA]</scope>
    <source>
        <strain evidence="2">Isolate United Kingdom/English Channel/1999</strain>
    </source>
</reference>
<dbReference type="RefSeq" id="YP_293943.1">
    <property type="nucleotide sequence ID" value="NC_007346.1"/>
</dbReference>